<evidence type="ECO:0000256" key="1">
    <source>
        <dbReference type="SAM" id="MobiDB-lite"/>
    </source>
</evidence>
<accession>A0A915D4V4</accession>
<dbReference type="AlphaFoldDB" id="A0A915D4V4"/>
<sequence length="80" mass="8670">MASIGQPSTETKDCHSVLKKHLIEDVITRLKCKVTSLELLYLMLFDIMSDHIEPAQQDGAAQQVQEEQSAAGSGLGASIN</sequence>
<proteinExistence type="predicted"/>
<evidence type="ECO:0000313" key="3">
    <source>
        <dbReference type="WBParaSite" id="jg15406"/>
    </source>
</evidence>
<evidence type="ECO:0000313" key="2">
    <source>
        <dbReference type="Proteomes" id="UP000887574"/>
    </source>
</evidence>
<keyword evidence="2" id="KW-1185">Reference proteome</keyword>
<organism evidence="2 3">
    <name type="scientific">Ditylenchus dipsaci</name>
    <dbReference type="NCBI Taxonomy" id="166011"/>
    <lineage>
        <taxon>Eukaryota</taxon>
        <taxon>Metazoa</taxon>
        <taxon>Ecdysozoa</taxon>
        <taxon>Nematoda</taxon>
        <taxon>Chromadorea</taxon>
        <taxon>Rhabditida</taxon>
        <taxon>Tylenchina</taxon>
        <taxon>Tylenchomorpha</taxon>
        <taxon>Sphaerularioidea</taxon>
        <taxon>Anguinidae</taxon>
        <taxon>Anguininae</taxon>
        <taxon>Ditylenchus</taxon>
    </lineage>
</organism>
<protein>
    <submittedName>
        <fullName evidence="3">Uncharacterized protein</fullName>
    </submittedName>
</protein>
<feature type="compositionally biased region" description="Low complexity" evidence="1">
    <location>
        <begin position="59"/>
        <end position="72"/>
    </location>
</feature>
<reference evidence="3" key="1">
    <citation type="submission" date="2022-11" db="UniProtKB">
        <authorList>
            <consortium name="WormBaseParasite"/>
        </authorList>
    </citation>
    <scope>IDENTIFICATION</scope>
</reference>
<dbReference type="Proteomes" id="UP000887574">
    <property type="component" value="Unplaced"/>
</dbReference>
<name>A0A915D4V4_9BILA</name>
<feature type="region of interest" description="Disordered" evidence="1">
    <location>
        <begin position="55"/>
        <end position="80"/>
    </location>
</feature>
<dbReference type="WBParaSite" id="jg15406">
    <property type="protein sequence ID" value="jg15406"/>
    <property type="gene ID" value="jg15406"/>
</dbReference>